<dbReference type="AlphaFoldDB" id="Q18I65"/>
<dbReference type="GO" id="GO:0055085">
    <property type="term" value="P:transmembrane transport"/>
    <property type="evidence" value="ECO:0007669"/>
    <property type="project" value="InterPro"/>
</dbReference>
<dbReference type="HOGENOM" id="CLU_036176_1_1_2"/>
<evidence type="ECO:0000256" key="2">
    <source>
        <dbReference type="SAM" id="MobiDB-lite"/>
    </source>
</evidence>
<accession>Q18I65</accession>
<dbReference type="KEGG" id="hwa:HQ_2186A"/>
<dbReference type="PROSITE" id="PS51257">
    <property type="entry name" value="PROKAR_LIPOPROTEIN"/>
    <property type="match status" value="1"/>
</dbReference>
<sequence length="374" mass="40581">MFDNSGRINRRNYIRSVGAASVAGLASLAGCSGDSSTDDTSGDGNEGGATTGTASQNTITLQANSPAAEGSVHGDAAAMVGDIVSSRTDGAIEVEAFRNSELGGQAQSIQDISSGALDMYVIPYALTAIVDQREAQVFDAPYMYDPDNPYEDIYEKTDPQDSEPARRVIENLAEQADIRSLGAVAQGTRRVSLNVADGTEPPRNPEMLSNYTMRAVPISMYAEALKGLGAQTTNIDFSEVPQALATGSVDGQENPYNIIRSSQIYEEQTHIIETDHMHVPLAVLINEGVFQDLSDSQQQVFYDAVREIQPQATETLRSNLEDTKQLFRDEGLTIVTPDQIEYEAYRSATRANIREQFSDLRDTIESLAHDDYSA</sequence>
<dbReference type="EMBL" id="AM180088">
    <property type="protein sequence ID" value="CAJ52312.1"/>
    <property type="molecule type" value="Genomic_DNA"/>
</dbReference>
<gene>
    <name evidence="3" type="primary">dctP</name>
    <name evidence="3" type="ordered locus">HQ_2186A</name>
</gene>
<organism evidence="3 4">
    <name type="scientific">Haloquadratum walsbyi (strain DSM 16790 / HBSQ001)</name>
    <dbReference type="NCBI Taxonomy" id="362976"/>
    <lineage>
        <taxon>Archaea</taxon>
        <taxon>Methanobacteriati</taxon>
        <taxon>Methanobacteriota</taxon>
        <taxon>Stenosarchaea group</taxon>
        <taxon>Halobacteria</taxon>
        <taxon>Halobacteriales</taxon>
        <taxon>Haloferacaceae</taxon>
        <taxon>Haloquadratum</taxon>
    </lineage>
</organism>
<dbReference type="STRING" id="362976.HQ_2186A"/>
<dbReference type="Pfam" id="PF03480">
    <property type="entry name" value="DctP"/>
    <property type="match status" value="1"/>
</dbReference>
<evidence type="ECO:0000256" key="1">
    <source>
        <dbReference type="ARBA" id="ARBA00022729"/>
    </source>
</evidence>
<name>Q18I65_HALWD</name>
<dbReference type="Gene3D" id="3.40.190.170">
    <property type="entry name" value="Bacterial extracellular solute-binding protein, family 7"/>
    <property type="match status" value="1"/>
</dbReference>
<dbReference type="PANTHER" id="PTHR33376:SF4">
    <property type="entry name" value="SIALIC ACID-BINDING PERIPLASMIC PROTEIN SIAP"/>
    <property type="match status" value="1"/>
</dbReference>
<dbReference type="InterPro" id="IPR018389">
    <property type="entry name" value="DctP_fam"/>
</dbReference>
<dbReference type="Proteomes" id="UP000001975">
    <property type="component" value="Chromosome"/>
</dbReference>
<evidence type="ECO:0000313" key="3">
    <source>
        <dbReference type="EMBL" id="CAJ52312.1"/>
    </source>
</evidence>
<evidence type="ECO:0000313" key="4">
    <source>
        <dbReference type="Proteomes" id="UP000001975"/>
    </source>
</evidence>
<dbReference type="NCBIfam" id="NF037995">
    <property type="entry name" value="TRAP_S1"/>
    <property type="match status" value="1"/>
</dbReference>
<proteinExistence type="predicted"/>
<protein>
    <submittedName>
        <fullName evidence="3">TRAP-type transport system periplasmic substrate-binding protein</fullName>
    </submittedName>
</protein>
<keyword evidence="4" id="KW-1185">Reference proteome</keyword>
<dbReference type="InterPro" id="IPR038404">
    <property type="entry name" value="TRAP_DctP_sf"/>
</dbReference>
<reference evidence="3 4" key="1">
    <citation type="journal article" date="2006" name="BMC Genomics">
        <title>The genome of the square archaeon Haloquadratum walsbyi: life at the limits of water activity.</title>
        <authorList>
            <person name="Bolhuis H.H."/>
            <person name="Palm P.P."/>
            <person name="Wende A.W."/>
            <person name="Falb M.M."/>
            <person name="Rampp M.M."/>
            <person name="Rodriguez-Valera F.F."/>
            <person name="Pfeiffer F.F."/>
            <person name="Oesterhelt D.D."/>
        </authorList>
    </citation>
    <scope>NUCLEOTIDE SEQUENCE [LARGE SCALE GENOMIC DNA]</scope>
    <source>
        <strain evidence="4">DSM 16790 / HBSQ001</strain>
    </source>
</reference>
<keyword evidence="1" id="KW-0732">Signal</keyword>
<feature type="region of interest" description="Disordered" evidence="2">
    <location>
        <begin position="31"/>
        <end position="53"/>
    </location>
</feature>
<dbReference type="eggNOG" id="arCOG01023">
    <property type="taxonomic scope" value="Archaea"/>
</dbReference>
<dbReference type="PANTHER" id="PTHR33376">
    <property type="match status" value="1"/>
</dbReference>
<dbReference type="CDD" id="cd13603">
    <property type="entry name" value="PBP2_TRAP_Siap_TeaA_like"/>
    <property type="match status" value="1"/>
</dbReference>